<evidence type="ECO:0000313" key="2">
    <source>
        <dbReference type="EMBL" id="OAN52446.1"/>
    </source>
</evidence>
<feature type="region of interest" description="Disordered" evidence="1">
    <location>
        <begin position="50"/>
        <end position="81"/>
    </location>
</feature>
<organism evidence="2 3">
    <name type="scientific">Magnetospirillum moscoviense</name>
    <dbReference type="NCBI Taxonomy" id="1437059"/>
    <lineage>
        <taxon>Bacteria</taxon>
        <taxon>Pseudomonadati</taxon>
        <taxon>Pseudomonadota</taxon>
        <taxon>Alphaproteobacteria</taxon>
        <taxon>Rhodospirillales</taxon>
        <taxon>Rhodospirillaceae</taxon>
        <taxon>Magnetospirillum</taxon>
    </lineage>
</organism>
<dbReference type="STRING" id="1437059.A6A05_10710"/>
<dbReference type="OrthoDB" id="1551241at2"/>
<feature type="region of interest" description="Disordered" evidence="1">
    <location>
        <begin position="319"/>
        <end position="339"/>
    </location>
</feature>
<evidence type="ECO:0000256" key="1">
    <source>
        <dbReference type="SAM" id="MobiDB-lite"/>
    </source>
</evidence>
<comment type="caution">
    <text evidence="2">The sequence shown here is derived from an EMBL/GenBank/DDBJ whole genome shotgun (WGS) entry which is preliminary data.</text>
</comment>
<reference evidence="2 3" key="1">
    <citation type="submission" date="2016-04" db="EMBL/GenBank/DDBJ databases">
        <title>Draft genome sequence of freshwater magnetotactic bacteria Magnetospirillum marisnigri SP-1 and Magnetospirillum moscoviense BB-1.</title>
        <authorList>
            <person name="Koziaeva V."/>
            <person name="Dziuba M.V."/>
            <person name="Ivanov T.M."/>
            <person name="Kuznetsov B."/>
            <person name="Grouzdev D.S."/>
        </authorList>
    </citation>
    <scope>NUCLEOTIDE SEQUENCE [LARGE SCALE GENOMIC DNA]</scope>
    <source>
        <strain evidence="2 3">BB-1</strain>
    </source>
</reference>
<feature type="compositionally biased region" description="Basic and acidic residues" evidence="1">
    <location>
        <begin position="57"/>
        <end position="68"/>
    </location>
</feature>
<dbReference type="EMBL" id="LWQU01000129">
    <property type="protein sequence ID" value="OAN52446.1"/>
    <property type="molecule type" value="Genomic_DNA"/>
</dbReference>
<dbReference type="Proteomes" id="UP000078543">
    <property type="component" value="Unassembled WGS sequence"/>
</dbReference>
<dbReference type="AlphaFoldDB" id="A0A178MUF4"/>
<keyword evidence="3" id="KW-1185">Reference proteome</keyword>
<feature type="compositionally biased region" description="Polar residues" evidence="1">
    <location>
        <begin position="220"/>
        <end position="229"/>
    </location>
</feature>
<protein>
    <submittedName>
        <fullName evidence="2">Uncharacterized protein</fullName>
    </submittedName>
</protein>
<feature type="region of interest" description="Disordered" evidence="1">
    <location>
        <begin position="253"/>
        <end position="286"/>
    </location>
</feature>
<gene>
    <name evidence="2" type="ORF">A6A05_10710</name>
</gene>
<dbReference type="RefSeq" id="WP_068499230.1">
    <property type="nucleotide sequence ID" value="NZ_LWQU01000129.1"/>
</dbReference>
<dbReference type="NCBIfam" id="NF033857">
    <property type="entry name" value="BPSL0067_fam"/>
    <property type="match status" value="1"/>
</dbReference>
<name>A0A178MUF4_9PROT</name>
<accession>A0A178MUF4</accession>
<dbReference type="InterPro" id="IPR047746">
    <property type="entry name" value="Dae2/Tae2-like"/>
</dbReference>
<sequence>MTNRVGTSGTDNLRPDVADLLGRFHKIDPDKAEGLRTLLKDDHGEDVPFRVAPLGEGYREPTDDEKLAKAPKTPFGSAQGADRWAAGNMAEVLLGKGDYADAVKHFSTDNSATMPYLAAVHESMRDKDPMAAMKFATQMQKAGLAMAEDAPEPPTPPTTQAPTPVTNPPETTTPVPTPEPTPAPTTLEPTTSAPDKQKPSPGNGADARVMDVPKMHQQVRDAQSGNKHISSGADKGSQECVALLKTFRSDLGSTKDWKAGAPVKDNGGIEPGDALGKGFDKDGNYPSNSAGNHAIVITEVERDTSGKVVSVKIAEQWAARPAHGNRGPRAAQPVRERTLTPDEIDEYRVIERRK</sequence>
<feature type="region of interest" description="Disordered" evidence="1">
    <location>
        <begin position="139"/>
        <end position="235"/>
    </location>
</feature>
<evidence type="ECO:0000313" key="3">
    <source>
        <dbReference type="Proteomes" id="UP000078543"/>
    </source>
</evidence>
<proteinExistence type="predicted"/>
<feature type="compositionally biased region" description="Low complexity" evidence="1">
    <location>
        <begin position="160"/>
        <end position="174"/>
    </location>
</feature>